<proteinExistence type="predicted"/>
<dbReference type="InterPro" id="IPR016181">
    <property type="entry name" value="Acyl_CoA_acyltransferase"/>
</dbReference>
<accession>A0ABQ3KMU9</accession>
<dbReference type="Gene3D" id="3.40.630.30">
    <property type="match status" value="1"/>
</dbReference>
<evidence type="ECO:0000259" key="1">
    <source>
        <dbReference type="PROSITE" id="PS51186"/>
    </source>
</evidence>
<dbReference type="SUPFAM" id="SSF55729">
    <property type="entry name" value="Acyl-CoA N-acyltransferases (Nat)"/>
    <property type="match status" value="1"/>
</dbReference>
<gene>
    <name evidence="2" type="ORF">GCM10017567_70490</name>
</gene>
<protein>
    <recommendedName>
        <fullName evidence="1">N-acetyltransferase domain-containing protein</fullName>
    </recommendedName>
</protein>
<sequence length="167" mass="18848">MTLARVDVELAAVAEADKPVLANVLQLYQYDFSEIRELDLTPHGTFTYRYLDPYFTEPGREAYFITVDRTLGGFALLRGDVDDDGSWNVAEFFVVRRHRRRGVGRRAARLLFARHPGEWTLSFDRNNAPAESLWRSVVAEAATGAITETERPPPIAGTRLRFTVSAS</sequence>
<comment type="caution">
    <text evidence="2">The sequence shown here is derived from an EMBL/GenBank/DDBJ whole genome shotgun (WGS) entry which is preliminary data.</text>
</comment>
<organism evidence="2 3">
    <name type="scientific">Amycolatopsis bullii</name>
    <dbReference type="NCBI Taxonomy" id="941987"/>
    <lineage>
        <taxon>Bacteria</taxon>
        <taxon>Bacillati</taxon>
        <taxon>Actinomycetota</taxon>
        <taxon>Actinomycetes</taxon>
        <taxon>Pseudonocardiales</taxon>
        <taxon>Pseudonocardiaceae</taxon>
        <taxon>Amycolatopsis</taxon>
    </lineage>
</organism>
<reference evidence="3" key="1">
    <citation type="journal article" date="2019" name="Int. J. Syst. Evol. Microbiol.">
        <title>The Global Catalogue of Microorganisms (GCM) 10K type strain sequencing project: providing services to taxonomists for standard genome sequencing and annotation.</title>
        <authorList>
            <consortium name="The Broad Institute Genomics Platform"/>
            <consortium name="The Broad Institute Genome Sequencing Center for Infectious Disease"/>
            <person name="Wu L."/>
            <person name="Ma J."/>
        </authorList>
    </citation>
    <scope>NUCLEOTIDE SEQUENCE [LARGE SCALE GENOMIC DNA]</scope>
    <source>
        <strain evidence="3">CGMCC 4.7680</strain>
    </source>
</reference>
<name>A0ABQ3KMU9_9PSEU</name>
<dbReference type="Pfam" id="PF00583">
    <property type="entry name" value="Acetyltransf_1"/>
    <property type="match status" value="1"/>
</dbReference>
<evidence type="ECO:0000313" key="2">
    <source>
        <dbReference type="EMBL" id="GHG39158.1"/>
    </source>
</evidence>
<feature type="domain" description="N-acetyltransferase" evidence="1">
    <location>
        <begin position="22"/>
        <end position="165"/>
    </location>
</feature>
<evidence type="ECO:0000313" key="3">
    <source>
        <dbReference type="Proteomes" id="UP000649955"/>
    </source>
</evidence>
<dbReference type="Proteomes" id="UP000649955">
    <property type="component" value="Unassembled WGS sequence"/>
</dbReference>
<dbReference type="EMBL" id="BNAW01000046">
    <property type="protein sequence ID" value="GHG39158.1"/>
    <property type="molecule type" value="Genomic_DNA"/>
</dbReference>
<dbReference type="PROSITE" id="PS51186">
    <property type="entry name" value="GNAT"/>
    <property type="match status" value="1"/>
</dbReference>
<keyword evidence="3" id="KW-1185">Reference proteome</keyword>
<dbReference type="InterPro" id="IPR000182">
    <property type="entry name" value="GNAT_dom"/>
</dbReference>